<keyword evidence="1" id="KW-0812">Transmembrane</keyword>
<proteinExistence type="predicted"/>
<accession>A0A131Z9U7</accession>
<keyword evidence="1" id="KW-1133">Transmembrane helix</keyword>
<name>A0A131Z9U7_RHIAP</name>
<reference evidence="2" key="1">
    <citation type="journal article" date="2016" name="Ticks Tick Borne Dis.">
        <title>De novo assembly and annotation of the salivary gland transcriptome of Rhipicephalus appendiculatus male and female ticks during blood feeding.</title>
        <authorList>
            <person name="de Castro M.H."/>
            <person name="de Klerk D."/>
            <person name="Pienaar R."/>
            <person name="Latif A.A."/>
            <person name="Rees D.J."/>
            <person name="Mans B.J."/>
        </authorList>
    </citation>
    <scope>NUCLEOTIDE SEQUENCE</scope>
    <source>
        <tissue evidence="2">Salivary glands</tissue>
    </source>
</reference>
<dbReference type="AlphaFoldDB" id="A0A131Z9U7"/>
<sequence length="190" mass="21812">KETWEHAVIYRCMNLPIRISLRQLPDRSMNFVAKTVILTAFFVLFLMTDVSSSRKRRKGQTIRLKNTRKSTIHTDNTTTCTYEGCKRLCQSQLGNNYVDVTGHCEYAACKCFFKEPCKPVKCQLRCEKEARKRRAPNANGTCQRTECICLIEDDCNQKACHRKCTEKYPGRPGRAVGQCIDGECTCRHVS</sequence>
<evidence type="ECO:0000313" key="2">
    <source>
        <dbReference type="EMBL" id="JAP87236.1"/>
    </source>
</evidence>
<keyword evidence="1" id="KW-0472">Membrane</keyword>
<feature type="non-terminal residue" evidence="2">
    <location>
        <position position="1"/>
    </location>
</feature>
<evidence type="ECO:0000256" key="1">
    <source>
        <dbReference type="SAM" id="Phobius"/>
    </source>
</evidence>
<protein>
    <recommendedName>
        <fullName evidence="3">Glycine rich superfamily member</fullName>
    </recommendedName>
</protein>
<evidence type="ECO:0008006" key="3">
    <source>
        <dbReference type="Google" id="ProtNLM"/>
    </source>
</evidence>
<organism evidence="2">
    <name type="scientific">Rhipicephalus appendiculatus</name>
    <name type="common">Brown ear tick</name>
    <dbReference type="NCBI Taxonomy" id="34631"/>
    <lineage>
        <taxon>Eukaryota</taxon>
        <taxon>Metazoa</taxon>
        <taxon>Ecdysozoa</taxon>
        <taxon>Arthropoda</taxon>
        <taxon>Chelicerata</taxon>
        <taxon>Arachnida</taxon>
        <taxon>Acari</taxon>
        <taxon>Parasitiformes</taxon>
        <taxon>Ixodida</taxon>
        <taxon>Ixodoidea</taxon>
        <taxon>Ixodidae</taxon>
        <taxon>Rhipicephalinae</taxon>
        <taxon>Rhipicephalus</taxon>
        <taxon>Rhipicephalus</taxon>
    </lineage>
</organism>
<dbReference type="EMBL" id="GEDV01001321">
    <property type="protein sequence ID" value="JAP87236.1"/>
    <property type="molecule type" value="Transcribed_RNA"/>
</dbReference>
<feature type="transmembrane region" description="Helical" evidence="1">
    <location>
        <begin position="31"/>
        <end position="48"/>
    </location>
</feature>